<name>A0A7C5Z5E3_9FIRM</name>
<keyword evidence="6 7" id="KW-0694">RNA-binding</keyword>
<comment type="function">
    <text evidence="1 7">RNaseP catalyzes the removal of the 5'-leader sequence from pre-tRNA to produce the mature 5'-terminus. It can also cleave other RNA substrates such as 4.5S RNA. The protein component plays an auxiliary but essential role in vivo by binding to the 5'-leader sequence and broadening the substrate specificity of the ribozyme.</text>
</comment>
<dbReference type="NCBIfam" id="TIGR00188">
    <property type="entry name" value="rnpA"/>
    <property type="match status" value="1"/>
</dbReference>
<evidence type="ECO:0000256" key="2">
    <source>
        <dbReference type="ARBA" id="ARBA00022694"/>
    </source>
</evidence>
<dbReference type="SUPFAM" id="SSF54211">
    <property type="entry name" value="Ribosomal protein S5 domain 2-like"/>
    <property type="match status" value="1"/>
</dbReference>
<dbReference type="GO" id="GO:0042781">
    <property type="term" value="F:3'-tRNA processing endoribonuclease activity"/>
    <property type="evidence" value="ECO:0007669"/>
    <property type="project" value="TreeGrafter"/>
</dbReference>
<sequence>MNRYVTLKKNEEFEACIRRGRFAAQQKVVVYSLKNGLSISRFGISMSAKLGKATARNRFKRVVRAWILENIDKIKQGFDIVVIARRIKDDKIKAREIHLKDFKEDLEKAFKRLRLLKEE</sequence>
<dbReference type="Pfam" id="PF00825">
    <property type="entry name" value="Ribonuclease_P"/>
    <property type="match status" value="1"/>
</dbReference>
<evidence type="ECO:0000256" key="3">
    <source>
        <dbReference type="ARBA" id="ARBA00022722"/>
    </source>
</evidence>
<organism evidence="9">
    <name type="scientific">Caldicellulosiruptor owensensis</name>
    <dbReference type="NCBI Taxonomy" id="55205"/>
    <lineage>
        <taxon>Bacteria</taxon>
        <taxon>Bacillati</taxon>
        <taxon>Bacillota</taxon>
        <taxon>Bacillota incertae sedis</taxon>
        <taxon>Caldicellulosiruptorales</taxon>
        <taxon>Caldicellulosiruptoraceae</taxon>
        <taxon>Caldicellulosiruptor</taxon>
    </lineage>
</organism>
<evidence type="ECO:0000256" key="4">
    <source>
        <dbReference type="ARBA" id="ARBA00022759"/>
    </source>
</evidence>
<evidence type="ECO:0000313" key="9">
    <source>
        <dbReference type="EMBL" id="HHS01274.1"/>
    </source>
</evidence>
<dbReference type="GO" id="GO:0004526">
    <property type="term" value="F:ribonuclease P activity"/>
    <property type="evidence" value="ECO:0007669"/>
    <property type="project" value="UniProtKB-UniRule"/>
</dbReference>
<evidence type="ECO:0000256" key="7">
    <source>
        <dbReference type="HAMAP-Rule" id="MF_00227"/>
    </source>
</evidence>
<dbReference type="InterPro" id="IPR020539">
    <property type="entry name" value="RNase_P_CS"/>
</dbReference>
<dbReference type="EC" id="3.1.26.5" evidence="7 8"/>
<dbReference type="PANTHER" id="PTHR33992">
    <property type="entry name" value="RIBONUCLEASE P PROTEIN COMPONENT"/>
    <property type="match status" value="1"/>
</dbReference>
<evidence type="ECO:0000256" key="8">
    <source>
        <dbReference type="NCBIfam" id="TIGR00188"/>
    </source>
</evidence>
<dbReference type="GO" id="GO:0030677">
    <property type="term" value="C:ribonuclease P complex"/>
    <property type="evidence" value="ECO:0007669"/>
    <property type="project" value="TreeGrafter"/>
</dbReference>
<keyword evidence="2 7" id="KW-0819">tRNA processing</keyword>
<comment type="similarity">
    <text evidence="7">Belongs to the RnpA family.</text>
</comment>
<reference evidence="9" key="1">
    <citation type="journal article" date="2020" name="mSystems">
        <title>Genome- and Community-Level Interaction Insights into Carbon Utilization and Element Cycling Functions of Hydrothermarchaeota in Hydrothermal Sediment.</title>
        <authorList>
            <person name="Zhou Z."/>
            <person name="Liu Y."/>
            <person name="Xu W."/>
            <person name="Pan J."/>
            <person name="Luo Z.H."/>
            <person name="Li M."/>
        </authorList>
    </citation>
    <scope>NUCLEOTIDE SEQUENCE [LARGE SCALE GENOMIC DNA]</scope>
    <source>
        <strain evidence="9">SpSt-102</strain>
    </source>
</reference>
<accession>A0A7C5Z5E3</accession>
<dbReference type="AlphaFoldDB" id="A0A7C5Z5E3"/>
<dbReference type="HAMAP" id="MF_00227">
    <property type="entry name" value="RNase_P"/>
    <property type="match status" value="1"/>
</dbReference>
<proteinExistence type="inferred from homology"/>
<protein>
    <recommendedName>
        <fullName evidence="7 8">Ribonuclease P protein component</fullName>
        <shortName evidence="7">RNase P protein</shortName>
        <shortName evidence="7">RNaseP protein</shortName>
        <ecNumber evidence="7 8">3.1.26.5</ecNumber>
    </recommendedName>
    <alternativeName>
        <fullName evidence="7">Protein C5</fullName>
    </alternativeName>
</protein>
<dbReference type="PANTHER" id="PTHR33992:SF1">
    <property type="entry name" value="RIBONUCLEASE P PROTEIN COMPONENT"/>
    <property type="match status" value="1"/>
</dbReference>
<dbReference type="GO" id="GO:0000049">
    <property type="term" value="F:tRNA binding"/>
    <property type="evidence" value="ECO:0007669"/>
    <property type="project" value="UniProtKB-UniRule"/>
</dbReference>
<evidence type="ECO:0000256" key="1">
    <source>
        <dbReference type="ARBA" id="ARBA00002663"/>
    </source>
</evidence>
<comment type="caution">
    <text evidence="9">The sequence shown here is derived from an EMBL/GenBank/DDBJ whole genome shotgun (WGS) entry which is preliminary data.</text>
</comment>
<dbReference type="EMBL" id="DRUZ01000028">
    <property type="protein sequence ID" value="HHS01274.1"/>
    <property type="molecule type" value="Genomic_DNA"/>
</dbReference>
<dbReference type="InterPro" id="IPR014721">
    <property type="entry name" value="Ribsml_uS5_D2-typ_fold_subgr"/>
</dbReference>
<comment type="subunit">
    <text evidence="7">Consists of a catalytic RNA component (M1 or rnpB) and a protein subunit.</text>
</comment>
<dbReference type="GO" id="GO:0001682">
    <property type="term" value="P:tRNA 5'-leader removal"/>
    <property type="evidence" value="ECO:0007669"/>
    <property type="project" value="UniProtKB-UniRule"/>
</dbReference>
<keyword evidence="5 7" id="KW-0378">Hydrolase</keyword>
<dbReference type="InterPro" id="IPR020568">
    <property type="entry name" value="Ribosomal_Su5_D2-typ_SF"/>
</dbReference>
<evidence type="ECO:0000256" key="5">
    <source>
        <dbReference type="ARBA" id="ARBA00022801"/>
    </source>
</evidence>
<evidence type="ECO:0000256" key="6">
    <source>
        <dbReference type="ARBA" id="ARBA00022884"/>
    </source>
</evidence>
<gene>
    <name evidence="7 9" type="primary">rnpA</name>
    <name evidence="9" type="ORF">ENL71_01875</name>
</gene>
<dbReference type="Gene3D" id="3.30.230.10">
    <property type="match status" value="1"/>
</dbReference>
<dbReference type="InterPro" id="IPR000100">
    <property type="entry name" value="RNase_P"/>
</dbReference>
<keyword evidence="3 7" id="KW-0540">Nuclease</keyword>
<dbReference type="PROSITE" id="PS00648">
    <property type="entry name" value="RIBONUCLEASE_P"/>
    <property type="match status" value="1"/>
</dbReference>
<keyword evidence="4 7" id="KW-0255">Endonuclease</keyword>
<comment type="catalytic activity">
    <reaction evidence="7">
        <text>Endonucleolytic cleavage of RNA, removing 5'-extranucleotides from tRNA precursor.</text>
        <dbReference type="EC" id="3.1.26.5"/>
    </reaction>
</comment>